<gene>
    <name evidence="2" type="ORF">MERR_LOCUS23787</name>
</gene>
<evidence type="ECO:0000256" key="1">
    <source>
        <dbReference type="SAM" id="MobiDB-lite"/>
    </source>
</evidence>
<evidence type="ECO:0000313" key="3">
    <source>
        <dbReference type="Proteomes" id="UP000467841"/>
    </source>
</evidence>
<organism evidence="2 3">
    <name type="scientific">Microthlaspi erraticum</name>
    <dbReference type="NCBI Taxonomy" id="1685480"/>
    <lineage>
        <taxon>Eukaryota</taxon>
        <taxon>Viridiplantae</taxon>
        <taxon>Streptophyta</taxon>
        <taxon>Embryophyta</taxon>
        <taxon>Tracheophyta</taxon>
        <taxon>Spermatophyta</taxon>
        <taxon>Magnoliopsida</taxon>
        <taxon>eudicotyledons</taxon>
        <taxon>Gunneridae</taxon>
        <taxon>Pentapetalae</taxon>
        <taxon>rosids</taxon>
        <taxon>malvids</taxon>
        <taxon>Brassicales</taxon>
        <taxon>Brassicaceae</taxon>
        <taxon>Coluteocarpeae</taxon>
        <taxon>Microthlaspi</taxon>
    </lineage>
</organism>
<dbReference type="PANTHER" id="PTHR46871:SF1">
    <property type="entry name" value="BROMO-ADJACENT HOMOLOGY (BAH) DOMAIN-CONTAINING PROTEIN"/>
    <property type="match status" value="1"/>
</dbReference>
<dbReference type="InterPro" id="IPR043151">
    <property type="entry name" value="BAH_sf"/>
</dbReference>
<evidence type="ECO:0000313" key="2">
    <source>
        <dbReference type="EMBL" id="CAA7036552.1"/>
    </source>
</evidence>
<feature type="compositionally biased region" description="Basic residues" evidence="1">
    <location>
        <begin position="15"/>
        <end position="32"/>
    </location>
</feature>
<dbReference type="EMBL" id="CACVBM020001163">
    <property type="protein sequence ID" value="CAA7036552.1"/>
    <property type="molecule type" value="Genomic_DNA"/>
</dbReference>
<name>A0A6D2JBV9_9BRAS</name>
<feature type="region of interest" description="Disordered" evidence="1">
    <location>
        <begin position="1"/>
        <end position="46"/>
    </location>
</feature>
<dbReference type="Gene3D" id="2.30.30.490">
    <property type="match status" value="1"/>
</dbReference>
<dbReference type="AlphaFoldDB" id="A0A6D2JBV9"/>
<feature type="compositionally biased region" description="Polar residues" evidence="1">
    <location>
        <begin position="173"/>
        <end position="190"/>
    </location>
</feature>
<protein>
    <submittedName>
        <fullName evidence="2">Uncharacterized protein</fullName>
    </submittedName>
</protein>
<feature type="region of interest" description="Disordered" evidence="1">
    <location>
        <begin position="164"/>
        <end position="190"/>
    </location>
</feature>
<dbReference type="OrthoDB" id="1922186at2759"/>
<keyword evidence="3" id="KW-1185">Reference proteome</keyword>
<reference evidence="2" key="1">
    <citation type="submission" date="2020-01" db="EMBL/GenBank/DDBJ databases">
        <authorList>
            <person name="Mishra B."/>
        </authorList>
    </citation>
    <scope>NUCLEOTIDE SEQUENCE [LARGE SCALE GENOMIC DNA]</scope>
</reference>
<proteinExistence type="predicted"/>
<dbReference type="PANTHER" id="PTHR46871">
    <property type="entry name" value="BROMO-ADJACENT HOMOLOGY (BAH) DOMAIN-CONTAINING PROTEIN"/>
    <property type="match status" value="1"/>
</dbReference>
<comment type="caution">
    <text evidence="2">The sequence shown here is derived from an EMBL/GenBank/DDBJ whole genome shotgun (WGS) entry which is preliminary data.</text>
</comment>
<sequence length="190" mass="21865">MSSQQLPPNTMERTHIKRKMERSAGKMHVKKKRELESKPEDSPQPIGELVKFTRRYPTTNAFIPKRHYEKFQFHGNTYTLEDTVVLTPKGANKKPYVAIIKMYKLCDIIFDEEQQQELDLLVAKTISQAGDLLDIEKKKKSRRKTRLVKSQELVDQIKDGLTVDEGTAENEKSIGSSSESVNSDSYLDDF</sequence>
<accession>A0A6D2JBV9</accession>
<dbReference type="Proteomes" id="UP000467841">
    <property type="component" value="Unassembled WGS sequence"/>
</dbReference>